<gene>
    <name evidence="1" type="ORF">F5876DRAFT_77749</name>
</gene>
<proteinExistence type="predicted"/>
<comment type="caution">
    <text evidence="1">The sequence shown here is derived from an EMBL/GenBank/DDBJ whole genome shotgun (WGS) entry which is preliminary data.</text>
</comment>
<dbReference type="EMBL" id="MU795157">
    <property type="protein sequence ID" value="KAJ3809451.1"/>
    <property type="molecule type" value="Genomic_DNA"/>
</dbReference>
<evidence type="ECO:0000313" key="1">
    <source>
        <dbReference type="EMBL" id="KAJ3809451.1"/>
    </source>
</evidence>
<evidence type="ECO:0000313" key="2">
    <source>
        <dbReference type="Proteomes" id="UP001163835"/>
    </source>
</evidence>
<name>A0ACC1TYM1_9AGAR</name>
<sequence>MLFISVSVKLIPRYRYRSFSASARWLDHYKTLGVNTQASKAQIKSQFYLLSKKHHPDISQDPKSKEIYAAVSAAYSVLSNDRERRAYDKKMQQNIRSFSSPSPHLHPAANHNGEWSRRHPGATHAWARRSHQNPHEQKSNSAGPSNSSASGFAQQGFRGFTPHSSRSTFMDSSSIHENAATDVDKSTFRRRMESVHRDREKIEKVSGSVRAFQVLLVLVLISAVAAPSMGPSNMSTTHLPVNRLRARKRHLSDEELDLKHGSNSTTSSSLSDQIK</sequence>
<dbReference type="Proteomes" id="UP001163835">
    <property type="component" value="Unassembled WGS sequence"/>
</dbReference>
<protein>
    <submittedName>
        <fullName evidence="1">Uncharacterized protein</fullName>
    </submittedName>
</protein>
<accession>A0ACC1TYM1</accession>
<reference evidence="1" key="1">
    <citation type="submission" date="2022-09" db="EMBL/GenBank/DDBJ databases">
        <title>A Global Phylogenomic Analysis of the Shiitake Genus Lentinula.</title>
        <authorList>
            <consortium name="DOE Joint Genome Institute"/>
            <person name="Sierra-Patev S."/>
            <person name="Min B."/>
            <person name="Naranjo-Ortiz M."/>
            <person name="Looney B."/>
            <person name="Konkel Z."/>
            <person name="Slot J.C."/>
            <person name="Sakamoto Y."/>
            <person name="Steenwyk J.L."/>
            <person name="Rokas A."/>
            <person name="Carro J."/>
            <person name="Camarero S."/>
            <person name="Ferreira P."/>
            <person name="Molpeceres G."/>
            <person name="Ruiz-Duenas F.J."/>
            <person name="Serrano A."/>
            <person name="Henrissat B."/>
            <person name="Drula E."/>
            <person name="Hughes K.W."/>
            <person name="Mata J.L."/>
            <person name="Ishikawa N.K."/>
            <person name="Vargas-Isla R."/>
            <person name="Ushijima S."/>
            <person name="Smith C.A."/>
            <person name="Ahrendt S."/>
            <person name="Andreopoulos W."/>
            <person name="He G."/>
            <person name="Labutti K."/>
            <person name="Lipzen A."/>
            <person name="Ng V."/>
            <person name="Riley R."/>
            <person name="Sandor L."/>
            <person name="Barry K."/>
            <person name="Martinez A.T."/>
            <person name="Xiao Y."/>
            <person name="Gibbons J.G."/>
            <person name="Terashima K."/>
            <person name="Grigoriev I.V."/>
            <person name="Hibbett D.S."/>
        </authorList>
    </citation>
    <scope>NUCLEOTIDE SEQUENCE</scope>
    <source>
        <strain evidence="1">TMI1499</strain>
    </source>
</reference>
<keyword evidence="2" id="KW-1185">Reference proteome</keyword>
<organism evidence="1 2">
    <name type="scientific">Lentinula aff. lateritia</name>
    <dbReference type="NCBI Taxonomy" id="2804960"/>
    <lineage>
        <taxon>Eukaryota</taxon>
        <taxon>Fungi</taxon>
        <taxon>Dikarya</taxon>
        <taxon>Basidiomycota</taxon>
        <taxon>Agaricomycotina</taxon>
        <taxon>Agaricomycetes</taxon>
        <taxon>Agaricomycetidae</taxon>
        <taxon>Agaricales</taxon>
        <taxon>Marasmiineae</taxon>
        <taxon>Omphalotaceae</taxon>
        <taxon>Lentinula</taxon>
    </lineage>
</organism>